<keyword evidence="1" id="KW-0732">Signal</keyword>
<proteinExistence type="predicted"/>
<feature type="domain" description="Vps16 N-terminal" evidence="2">
    <location>
        <begin position="17"/>
        <end position="307"/>
    </location>
</feature>
<sequence length="315" mass="34435">MIAALILLLLNCRRCQVAQLGITESRSFDSYAGTGLAVLTSSHQFFVVNSVEDPKVWRTPEIPRKAEKPSCWTIVSKGRKTKVIAVFGADIFALTQGLPAEQIVSSVSTLVNRYVRIAVSQDQSKLALLSENGLVQFTSVDMKQTYSETTIDLSDSLPVEFLWCGSEALAVLENDTSLTLLGIDGGSIRFAFDEAIRFGAEVDGIRLFSHSMLEFIAKVPDSVCAVYQVASNEPGALLLEASGKYKEGSHQAYDYLRMVGDRLQQAVEQCVAAAGHEFDIASQRALIEAAAFGKTFARDMNAQSFVDMCRVLRVL</sequence>
<dbReference type="InterPro" id="IPR016534">
    <property type="entry name" value="VPS16"/>
</dbReference>
<feature type="signal peptide" evidence="1">
    <location>
        <begin position="1"/>
        <end position="17"/>
    </location>
</feature>
<organism evidence="3 4">
    <name type="scientific">Plectus sambesii</name>
    <dbReference type="NCBI Taxonomy" id="2011161"/>
    <lineage>
        <taxon>Eukaryota</taxon>
        <taxon>Metazoa</taxon>
        <taxon>Ecdysozoa</taxon>
        <taxon>Nematoda</taxon>
        <taxon>Chromadorea</taxon>
        <taxon>Plectida</taxon>
        <taxon>Plectina</taxon>
        <taxon>Plectoidea</taxon>
        <taxon>Plectidae</taxon>
        <taxon>Plectus</taxon>
    </lineage>
</organism>
<dbReference type="GO" id="GO:0005765">
    <property type="term" value="C:lysosomal membrane"/>
    <property type="evidence" value="ECO:0007669"/>
    <property type="project" value="TreeGrafter"/>
</dbReference>
<evidence type="ECO:0000256" key="1">
    <source>
        <dbReference type="SAM" id="SignalP"/>
    </source>
</evidence>
<dbReference type="AlphaFoldDB" id="A0A914UKT2"/>
<dbReference type="WBParaSite" id="PSAMB.scaffold1082size36158.g10902.t1">
    <property type="protein sequence ID" value="PSAMB.scaffold1082size36158.g10902.t1"/>
    <property type="gene ID" value="PSAMB.scaffold1082size36158.g10902"/>
</dbReference>
<evidence type="ECO:0000259" key="2">
    <source>
        <dbReference type="Pfam" id="PF04841"/>
    </source>
</evidence>
<dbReference type="GO" id="GO:0003779">
    <property type="term" value="F:actin binding"/>
    <property type="evidence" value="ECO:0007669"/>
    <property type="project" value="TreeGrafter"/>
</dbReference>
<accession>A0A914UKT2</accession>
<name>A0A914UKT2_9BILA</name>
<dbReference type="PANTHER" id="PTHR12811:SF0">
    <property type="entry name" value="VACUOLAR PROTEIN SORTING-ASSOCIATED PROTEIN 16 HOMOLOG"/>
    <property type="match status" value="1"/>
</dbReference>
<dbReference type="Proteomes" id="UP000887566">
    <property type="component" value="Unplaced"/>
</dbReference>
<reference evidence="4" key="1">
    <citation type="submission" date="2022-11" db="UniProtKB">
        <authorList>
            <consortium name="WormBaseParasite"/>
        </authorList>
    </citation>
    <scope>IDENTIFICATION</scope>
</reference>
<dbReference type="GO" id="GO:0016197">
    <property type="term" value="P:endosomal transport"/>
    <property type="evidence" value="ECO:0007669"/>
    <property type="project" value="TreeGrafter"/>
</dbReference>
<dbReference type="GO" id="GO:0005768">
    <property type="term" value="C:endosome"/>
    <property type="evidence" value="ECO:0007669"/>
    <property type="project" value="TreeGrafter"/>
</dbReference>
<dbReference type="PANTHER" id="PTHR12811">
    <property type="entry name" value="VACUOLAR PROTEIN SORTING VPS16"/>
    <property type="match status" value="1"/>
</dbReference>
<evidence type="ECO:0000313" key="4">
    <source>
        <dbReference type="WBParaSite" id="PSAMB.scaffold1082size36158.g10902.t1"/>
    </source>
</evidence>
<evidence type="ECO:0000313" key="3">
    <source>
        <dbReference type="Proteomes" id="UP000887566"/>
    </source>
</evidence>
<dbReference type="GO" id="GO:0006886">
    <property type="term" value="P:intracellular protein transport"/>
    <property type="evidence" value="ECO:0007669"/>
    <property type="project" value="InterPro"/>
</dbReference>
<dbReference type="GO" id="GO:0042144">
    <property type="term" value="P:vacuole fusion, non-autophagic"/>
    <property type="evidence" value="ECO:0007669"/>
    <property type="project" value="TreeGrafter"/>
</dbReference>
<dbReference type="Pfam" id="PF04841">
    <property type="entry name" value="Vps16_N"/>
    <property type="match status" value="1"/>
</dbReference>
<feature type="chain" id="PRO_5037111952" evidence="1">
    <location>
        <begin position="18"/>
        <end position="315"/>
    </location>
</feature>
<protein>
    <submittedName>
        <fullName evidence="4">Vps16 N-terminal domain-containing protein</fullName>
    </submittedName>
</protein>
<dbReference type="InterPro" id="IPR006926">
    <property type="entry name" value="Vps16_N"/>
</dbReference>
<keyword evidence="3" id="KW-1185">Reference proteome</keyword>
<dbReference type="GO" id="GO:0030897">
    <property type="term" value="C:HOPS complex"/>
    <property type="evidence" value="ECO:0007669"/>
    <property type="project" value="TreeGrafter"/>
</dbReference>